<evidence type="ECO:0000256" key="1">
    <source>
        <dbReference type="ARBA" id="ARBA00009871"/>
    </source>
</evidence>
<dbReference type="NCBIfam" id="NF047833">
    <property type="entry name" value="TyroCdyMelC1"/>
    <property type="match status" value="1"/>
</dbReference>
<gene>
    <name evidence="4" type="ORF">STSU_000885</name>
</gene>
<dbReference type="GO" id="GO:0042438">
    <property type="term" value="P:melanin biosynthetic process"/>
    <property type="evidence" value="ECO:0007669"/>
    <property type="project" value="InterPro"/>
</dbReference>
<dbReference type="EMBL" id="CP029159">
    <property type="protein sequence ID" value="QKM65924.1"/>
    <property type="molecule type" value="Genomic_DNA"/>
</dbReference>
<keyword evidence="2" id="KW-0732">Signal</keyword>
<dbReference type="InterPro" id="IPR010928">
    <property type="entry name" value="MelC1"/>
</dbReference>
<keyword evidence="5" id="KW-1185">Reference proteome</keyword>
<protein>
    <submittedName>
        <fullName evidence="4">Tyrosinase</fullName>
    </submittedName>
</protein>
<dbReference type="PROSITE" id="PS51318">
    <property type="entry name" value="TAT"/>
    <property type="match status" value="1"/>
</dbReference>
<dbReference type="Pfam" id="PF06236">
    <property type="entry name" value="MelC1"/>
    <property type="match status" value="1"/>
</dbReference>
<dbReference type="Gene3D" id="3.30.1880.10">
    <property type="entry name" value="protein ne1242 domain like"/>
    <property type="match status" value="1"/>
</dbReference>
<dbReference type="InterPro" id="IPR023199">
    <property type="entry name" value="GriE/MELC1_sf"/>
</dbReference>
<dbReference type="AlphaFoldDB" id="I2NBP2"/>
<dbReference type="Proteomes" id="UP000005940">
    <property type="component" value="Chromosome"/>
</dbReference>
<evidence type="ECO:0000313" key="4">
    <source>
        <dbReference type="EMBL" id="QKM65924.1"/>
    </source>
</evidence>
<organism evidence="4 5">
    <name type="scientific">Streptomyces tsukubensis (strain DSM 42081 / NBRC 108919 / NRRL 18488 / 9993)</name>
    <dbReference type="NCBI Taxonomy" id="1114943"/>
    <lineage>
        <taxon>Bacteria</taxon>
        <taxon>Bacillati</taxon>
        <taxon>Actinomycetota</taxon>
        <taxon>Actinomycetes</taxon>
        <taxon>Kitasatosporales</taxon>
        <taxon>Streptomycetaceae</taxon>
        <taxon>Streptomyces</taxon>
    </lineage>
</organism>
<reference evidence="4 5" key="1">
    <citation type="journal article" date="2012" name="J. Bacteriol.">
        <title>Draft genome of Streptomyces tsukubaensis NRRL 18488, the producer of the clinically important immunosuppressant tacrolimus (FK506).</title>
        <authorList>
            <person name="Barreiro C."/>
            <person name="Prieto C."/>
            <person name="Sola-Landa A."/>
            <person name="Solera E."/>
            <person name="Martinez-Castro M."/>
            <person name="Perez-Redondo R."/>
            <person name="Garcia-Estrada C."/>
            <person name="Aparicio J.F."/>
            <person name="Fernandez-Martinez L.T."/>
            <person name="Santos-Aberturas J."/>
            <person name="Salehi-Najafabadi Z."/>
            <person name="Rodriguez-Garcia A."/>
            <person name="Tauch A."/>
            <person name="Martin J.F."/>
        </authorList>
    </citation>
    <scope>NUCLEOTIDE SEQUENCE [LARGE SCALE GENOMIC DNA]</scope>
    <source>
        <strain evidence="5">DSM 42081 / NBRC 108919 / NRRL 18488 / 9993</strain>
    </source>
</reference>
<keyword evidence="3" id="KW-0186">Copper</keyword>
<dbReference type="GO" id="GO:0005507">
    <property type="term" value="F:copper ion binding"/>
    <property type="evidence" value="ECO:0007669"/>
    <property type="project" value="InterPro"/>
</dbReference>
<evidence type="ECO:0000313" key="5">
    <source>
        <dbReference type="Proteomes" id="UP000005940"/>
    </source>
</evidence>
<dbReference type="RefSeq" id="WP_006344695.1">
    <property type="nucleotide sequence ID" value="NZ_CP029159.1"/>
</dbReference>
<proteinExistence type="inferred from homology"/>
<name>I2NBP2_STRT9</name>
<evidence type="ECO:0000256" key="2">
    <source>
        <dbReference type="ARBA" id="ARBA00022729"/>
    </source>
</evidence>
<evidence type="ECO:0000256" key="3">
    <source>
        <dbReference type="ARBA" id="ARBA00023008"/>
    </source>
</evidence>
<accession>I2NBP2</accession>
<sequence length="135" mass="13795">MSGFTRRQAIGAVAGVAAGTALIGVASATADSARTGTGAHGAKSAGPAPFDEVFQGRRIQGAPAEGGHHAHARTGEGAVYRVLIDGRELHVMNHGKTGWSSAINHYERFRTPLDAARTAVVTLKGAAVVPFNPTA</sequence>
<dbReference type="InterPro" id="IPR006311">
    <property type="entry name" value="TAT_signal"/>
</dbReference>
<comment type="similarity">
    <text evidence="1">Belongs to the melC1 family.</text>
</comment>